<reference evidence="10" key="1">
    <citation type="submission" date="2016-06" db="UniProtKB">
        <authorList>
            <consortium name="WormBaseParasite"/>
        </authorList>
    </citation>
    <scope>IDENTIFICATION</scope>
</reference>
<dbReference type="GO" id="GO:0005925">
    <property type="term" value="C:focal adhesion"/>
    <property type="evidence" value="ECO:0007669"/>
    <property type="project" value="TreeGrafter"/>
</dbReference>
<dbReference type="Gene3D" id="1.10.418.10">
    <property type="entry name" value="Calponin-like domain"/>
    <property type="match status" value="1"/>
</dbReference>
<protein>
    <submittedName>
        <fullName evidence="10">Calponin-homology (CH) domain-containing protein</fullName>
    </submittedName>
</protein>
<name>A0A183SEI4_SCHSO</name>
<dbReference type="PROSITE" id="PS50021">
    <property type="entry name" value="CH"/>
    <property type="match status" value="1"/>
</dbReference>
<evidence type="ECO:0000256" key="7">
    <source>
        <dbReference type="ARBA" id="ARBA00023212"/>
    </source>
</evidence>
<dbReference type="GO" id="GO:0030031">
    <property type="term" value="P:cell projection assembly"/>
    <property type="evidence" value="ECO:0007669"/>
    <property type="project" value="TreeGrafter"/>
</dbReference>
<comment type="subcellular location">
    <subcellularLocation>
        <location evidence="1">Cytoplasm</location>
        <location evidence="1">Cytoskeleton</location>
    </subcellularLocation>
</comment>
<evidence type="ECO:0000256" key="4">
    <source>
        <dbReference type="ARBA" id="ARBA00022737"/>
    </source>
</evidence>
<evidence type="ECO:0000256" key="3">
    <source>
        <dbReference type="ARBA" id="ARBA00022490"/>
    </source>
</evidence>
<dbReference type="GO" id="GO:0005737">
    <property type="term" value="C:cytoplasm"/>
    <property type="evidence" value="ECO:0007669"/>
    <property type="project" value="TreeGrafter"/>
</dbReference>
<feature type="domain" description="Calponin-homology (CH)" evidence="9">
    <location>
        <begin position="1"/>
        <end position="72"/>
    </location>
</feature>
<keyword evidence="4" id="KW-0677">Repeat</keyword>
<dbReference type="WBParaSite" id="SSLN_0000271901-mRNA-1">
    <property type="protein sequence ID" value="SSLN_0000271901-mRNA-1"/>
    <property type="gene ID" value="SSLN_0000271901"/>
</dbReference>
<accession>A0A183SEI4</accession>
<dbReference type="GO" id="GO:0015629">
    <property type="term" value="C:actin cytoskeleton"/>
    <property type="evidence" value="ECO:0007669"/>
    <property type="project" value="TreeGrafter"/>
</dbReference>
<evidence type="ECO:0000259" key="9">
    <source>
        <dbReference type="PROSITE" id="PS50021"/>
    </source>
</evidence>
<evidence type="ECO:0000256" key="8">
    <source>
        <dbReference type="SAM" id="MobiDB-lite"/>
    </source>
</evidence>
<evidence type="ECO:0000256" key="6">
    <source>
        <dbReference type="ARBA" id="ARBA00023203"/>
    </source>
</evidence>
<dbReference type="SUPFAM" id="SSF47576">
    <property type="entry name" value="Calponin-homology domain, CH-domain"/>
    <property type="match status" value="1"/>
</dbReference>
<dbReference type="PANTHER" id="PTHR12114:SF4">
    <property type="entry name" value="GH23568P"/>
    <property type="match status" value="1"/>
</dbReference>
<keyword evidence="3" id="KW-0963">Cytoplasm</keyword>
<feature type="region of interest" description="Disordered" evidence="8">
    <location>
        <begin position="90"/>
        <end position="119"/>
    </location>
</feature>
<dbReference type="GO" id="GO:0034446">
    <property type="term" value="P:substrate adhesion-dependent cell spreading"/>
    <property type="evidence" value="ECO:0007669"/>
    <property type="project" value="TreeGrafter"/>
</dbReference>
<comment type="similarity">
    <text evidence="2">Belongs to the parvin family.</text>
</comment>
<organism evidence="10">
    <name type="scientific">Schistocephalus solidus</name>
    <name type="common">Tapeworm</name>
    <dbReference type="NCBI Taxonomy" id="70667"/>
    <lineage>
        <taxon>Eukaryota</taxon>
        <taxon>Metazoa</taxon>
        <taxon>Spiralia</taxon>
        <taxon>Lophotrochozoa</taxon>
        <taxon>Platyhelminthes</taxon>
        <taxon>Cestoda</taxon>
        <taxon>Eucestoda</taxon>
        <taxon>Diphyllobothriidea</taxon>
        <taxon>Diphyllobothriidae</taxon>
        <taxon>Schistocephalus</taxon>
    </lineage>
</organism>
<evidence type="ECO:0000256" key="2">
    <source>
        <dbReference type="ARBA" id="ARBA00005666"/>
    </source>
</evidence>
<proteinExistence type="inferred from homology"/>
<sequence length="119" mass="13110">LLMGLLEGYFVPLHCYHPMPSTDAMRLTNINLAFDLIRAAELPDPMERPEDIALGDSKAILRLLYSIYSRYQYEMGGGNPVDDLHDLTEEGAIAGQDESPEAGLGSHQMRQADGITECA</sequence>
<dbReference type="GO" id="GO:0030036">
    <property type="term" value="P:actin cytoskeleton organization"/>
    <property type="evidence" value="ECO:0007669"/>
    <property type="project" value="InterPro"/>
</dbReference>
<dbReference type="InterPro" id="IPR036872">
    <property type="entry name" value="CH_dom_sf"/>
</dbReference>
<dbReference type="InterPro" id="IPR028433">
    <property type="entry name" value="Parvin"/>
</dbReference>
<dbReference type="AlphaFoldDB" id="A0A183SEI4"/>
<evidence type="ECO:0000256" key="5">
    <source>
        <dbReference type="ARBA" id="ARBA00022889"/>
    </source>
</evidence>
<evidence type="ECO:0000313" key="10">
    <source>
        <dbReference type="WBParaSite" id="SSLN_0000271901-mRNA-1"/>
    </source>
</evidence>
<evidence type="ECO:0000256" key="1">
    <source>
        <dbReference type="ARBA" id="ARBA00004245"/>
    </source>
</evidence>
<keyword evidence="6" id="KW-0009">Actin-binding</keyword>
<keyword evidence="7" id="KW-0206">Cytoskeleton</keyword>
<dbReference type="GO" id="GO:0071963">
    <property type="term" value="P:establishment or maintenance of cell polarity regulating cell shape"/>
    <property type="evidence" value="ECO:0007669"/>
    <property type="project" value="TreeGrafter"/>
</dbReference>
<dbReference type="GO" id="GO:0003779">
    <property type="term" value="F:actin binding"/>
    <property type="evidence" value="ECO:0007669"/>
    <property type="project" value="UniProtKB-KW"/>
</dbReference>
<dbReference type="PANTHER" id="PTHR12114">
    <property type="entry name" value="PARVIN"/>
    <property type="match status" value="1"/>
</dbReference>
<dbReference type="InterPro" id="IPR001715">
    <property type="entry name" value="CH_dom"/>
</dbReference>
<keyword evidence="5" id="KW-0130">Cell adhesion</keyword>